<protein>
    <recommendedName>
        <fullName evidence="1">diguanylate cyclase</fullName>
        <ecNumber evidence="1">2.7.7.65</ecNumber>
    </recommendedName>
</protein>
<dbReference type="GO" id="GO:0052621">
    <property type="term" value="F:diguanylate cyclase activity"/>
    <property type="evidence" value="ECO:0007669"/>
    <property type="project" value="UniProtKB-EC"/>
</dbReference>
<dbReference type="PANTHER" id="PTHR45138:SF9">
    <property type="entry name" value="DIGUANYLATE CYCLASE DGCM-RELATED"/>
    <property type="match status" value="1"/>
</dbReference>
<dbReference type="InterPro" id="IPR050469">
    <property type="entry name" value="Diguanylate_Cyclase"/>
</dbReference>
<keyword evidence="6" id="KW-1185">Reference proteome</keyword>
<evidence type="ECO:0000256" key="2">
    <source>
        <dbReference type="ARBA" id="ARBA00034247"/>
    </source>
</evidence>
<dbReference type="SMART" id="SM00267">
    <property type="entry name" value="GGDEF"/>
    <property type="match status" value="1"/>
</dbReference>
<dbReference type="Pfam" id="PF07695">
    <property type="entry name" value="7TMR-DISM_7TM"/>
    <property type="match status" value="1"/>
</dbReference>
<evidence type="ECO:0000256" key="1">
    <source>
        <dbReference type="ARBA" id="ARBA00012528"/>
    </source>
</evidence>
<feature type="transmembrane region" description="Helical" evidence="3">
    <location>
        <begin position="26"/>
        <end position="44"/>
    </location>
</feature>
<dbReference type="FunFam" id="3.30.70.270:FF:000001">
    <property type="entry name" value="Diguanylate cyclase domain protein"/>
    <property type="match status" value="1"/>
</dbReference>
<name>A0A7Z2NU79_9SPHN</name>
<dbReference type="CDD" id="cd01949">
    <property type="entry name" value="GGDEF"/>
    <property type="match status" value="1"/>
</dbReference>
<reference evidence="5 6" key="1">
    <citation type="submission" date="2020-01" db="EMBL/GenBank/DDBJ databases">
        <title>Sphingomonas sp. C33 whole genome sequece.</title>
        <authorList>
            <person name="Park C."/>
        </authorList>
    </citation>
    <scope>NUCLEOTIDE SEQUENCE [LARGE SCALE GENOMIC DNA]</scope>
    <source>
        <strain evidence="5 6">C33</strain>
    </source>
</reference>
<dbReference type="InterPro" id="IPR011623">
    <property type="entry name" value="7TMR_DISM_rcpt_extracell_dom1"/>
</dbReference>
<dbReference type="EMBL" id="CP047895">
    <property type="protein sequence ID" value="QHL89516.1"/>
    <property type="molecule type" value="Genomic_DNA"/>
</dbReference>
<keyword evidence="3" id="KW-0812">Transmembrane</keyword>
<dbReference type="KEGG" id="schy:GVO57_00095"/>
<feature type="transmembrane region" description="Helical" evidence="3">
    <location>
        <begin position="83"/>
        <end position="101"/>
    </location>
</feature>
<sequence length="327" mass="34964">MATATGISFVVTFIDRAALPGWQRRWAFVSALGSAITAILYALAPDDQLAGAAMLANMAALNTLVATAVLVGTGCIRRYPSALALLAGWTLPLIVSFLYPLRSIGVIRPDQLPDALLLAVMTLECLILSLPVAGRIRQLRLENERALERHQALEQQAQTDMLTGLANRRGFREALDRAALGLAPDSLLGLLAIDIDHFKRVNDRYGHGTGDQILQHVADHVARVSGAGAIVARYGGEEFLVALTGHDLARAATLAERIRASVVSSFDPESLLPSVTISIGVAAGALSSLDMLVLEADRALYRAKDEGRNRVALARPEDRPGRQRAAA</sequence>
<dbReference type="Proteomes" id="UP000464468">
    <property type="component" value="Chromosome"/>
</dbReference>
<evidence type="ECO:0000259" key="4">
    <source>
        <dbReference type="PROSITE" id="PS50887"/>
    </source>
</evidence>
<accession>A0A7Z2NU79</accession>
<feature type="transmembrane region" description="Helical" evidence="3">
    <location>
        <begin position="116"/>
        <end position="136"/>
    </location>
</feature>
<dbReference type="Gene3D" id="3.30.70.270">
    <property type="match status" value="1"/>
</dbReference>
<keyword evidence="3" id="KW-1133">Transmembrane helix</keyword>
<evidence type="ECO:0000313" key="6">
    <source>
        <dbReference type="Proteomes" id="UP000464468"/>
    </source>
</evidence>
<dbReference type="RefSeq" id="WP_160590828.1">
    <property type="nucleotide sequence ID" value="NZ_CP047895.1"/>
</dbReference>
<dbReference type="InterPro" id="IPR000160">
    <property type="entry name" value="GGDEF_dom"/>
</dbReference>
<evidence type="ECO:0000256" key="3">
    <source>
        <dbReference type="SAM" id="Phobius"/>
    </source>
</evidence>
<dbReference type="InterPro" id="IPR029787">
    <property type="entry name" value="Nucleotide_cyclase"/>
</dbReference>
<dbReference type="NCBIfam" id="TIGR00254">
    <property type="entry name" value="GGDEF"/>
    <property type="match status" value="1"/>
</dbReference>
<evidence type="ECO:0000313" key="5">
    <source>
        <dbReference type="EMBL" id="QHL89516.1"/>
    </source>
</evidence>
<proteinExistence type="predicted"/>
<feature type="transmembrane region" description="Helical" evidence="3">
    <location>
        <begin position="50"/>
        <end position="71"/>
    </location>
</feature>
<dbReference type="InterPro" id="IPR043128">
    <property type="entry name" value="Rev_trsase/Diguanyl_cyclase"/>
</dbReference>
<dbReference type="Pfam" id="PF00990">
    <property type="entry name" value="GGDEF"/>
    <property type="match status" value="1"/>
</dbReference>
<dbReference type="EC" id="2.7.7.65" evidence="1"/>
<dbReference type="PANTHER" id="PTHR45138">
    <property type="entry name" value="REGULATORY COMPONENTS OF SENSORY TRANSDUCTION SYSTEM"/>
    <property type="match status" value="1"/>
</dbReference>
<comment type="catalytic activity">
    <reaction evidence="2">
        <text>2 GTP = 3',3'-c-di-GMP + 2 diphosphate</text>
        <dbReference type="Rhea" id="RHEA:24898"/>
        <dbReference type="ChEBI" id="CHEBI:33019"/>
        <dbReference type="ChEBI" id="CHEBI:37565"/>
        <dbReference type="ChEBI" id="CHEBI:58805"/>
        <dbReference type="EC" id="2.7.7.65"/>
    </reaction>
</comment>
<keyword evidence="3" id="KW-0472">Membrane</keyword>
<dbReference type="AlphaFoldDB" id="A0A7Z2NU79"/>
<dbReference type="SUPFAM" id="SSF55073">
    <property type="entry name" value="Nucleotide cyclase"/>
    <property type="match status" value="1"/>
</dbReference>
<organism evidence="5 6">
    <name type="scientific">Sphingomonas changnyeongensis</name>
    <dbReference type="NCBI Taxonomy" id="2698679"/>
    <lineage>
        <taxon>Bacteria</taxon>
        <taxon>Pseudomonadati</taxon>
        <taxon>Pseudomonadota</taxon>
        <taxon>Alphaproteobacteria</taxon>
        <taxon>Sphingomonadales</taxon>
        <taxon>Sphingomonadaceae</taxon>
        <taxon>Sphingomonas</taxon>
    </lineage>
</organism>
<gene>
    <name evidence="5" type="ORF">GVO57_00095</name>
</gene>
<feature type="domain" description="GGDEF" evidence="4">
    <location>
        <begin position="186"/>
        <end position="316"/>
    </location>
</feature>
<dbReference type="PROSITE" id="PS50887">
    <property type="entry name" value="GGDEF"/>
    <property type="match status" value="1"/>
</dbReference>